<sequence length="358" mass="39184">MSELLYVATRKGLLSFTQGQGGWHIARTDFLGEPVSMVLLDRRDGYLYAALHLGHFGPKLWRSADAGQNWQEIVAPAFVAEPGTEGPTVEMIWSLESGGVDQPGTLWAGTLPGALFRSRDHGDSWELIDALWQRPERAQWFGGGYPQPGIHSICVDPRASERLSVAVSCGGVWYSEDDGASWACRAEGMRAAYMPPELQGAPEIQDPHRMVACPAQPDTLWVQHHNGIFLSTDGAVHWQEIHDVAPSSFGFAVAVHPVEPGTAWFVPAVKDECRVPVGQRLVVTRTRDAGRSFETLSRGLPQTDCFDLVYRHGLAIDTSGQCLAMGSTTGHLWLSDDQGDNWQAVAGNLPPIYALRFA</sequence>
<dbReference type="GO" id="GO:0010411">
    <property type="term" value="P:xyloglucan metabolic process"/>
    <property type="evidence" value="ECO:0007669"/>
    <property type="project" value="TreeGrafter"/>
</dbReference>
<keyword evidence="2" id="KW-1185">Reference proteome</keyword>
<dbReference type="PANTHER" id="PTHR43739">
    <property type="entry name" value="XYLOGLUCANASE (EUROFUNG)"/>
    <property type="match status" value="1"/>
</dbReference>
<dbReference type="OrthoDB" id="5711096at2"/>
<evidence type="ECO:0000313" key="1">
    <source>
        <dbReference type="EMBL" id="KFX71507.1"/>
    </source>
</evidence>
<accession>A0A0A1YNM5</accession>
<dbReference type="RefSeq" id="WP_025164351.1">
    <property type="nucleotide sequence ID" value="NZ_AWSQ01000001.1"/>
</dbReference>
<dbReference type="InterPro" id="IPR052025">
    <property type="entry name" value="Xyloglucanase_GH74"/>
</dbReference>
<dbReference type="eggNOG" id="COG4447">
    <property type="taxonomic scope" value="Bacteria"/>
</dbReference>
<reference evidence="1 2" key="1">
    <citation type="journal article" date="2014" name="Genome Announc.">
        <title>Draft Genome Sequence of Petroleum Oil-Degrading Marine Bacterium Pseudomonas taeanensis Strain MS-3, Isolated from a Crude Oil-Contaminated Seashore.</title>
        <authorList>
            <person name="Lee S.Y."/>
            <person name="Kim S.H."/>
            <person name="Lee D.G."/>
            <person name="Shin S."/>
            <person name="Yun S.H."/>
            <person name="Choi C.W."/>
            <person name="Chung Y.H."/>
            <person name="Choi J.S."/>
            <person name="Kahng H.Y."/>
            <person name="Kim S.I."/>
        </authorList>
    </citation>
    <scope>NUCLEOTIDE SEQUENCE [LARGE SCALE GENOMIC DNA]</scope>
    <source>
        <strain evidence="1 2">MS-3</strain>
    </source>
</reference>
<dbReference type="CDD" id="cd15482">
    <property type="entry name" value="Sialidase_non-viral"/>
    <property type="match status" value="1"/>
</dbReference>
<dbReference type="Proteomes" id="UP000030063">
    <property type="component" value="Unassembled WGS sequence"/>
</dbReference>
<dbReference type="PANTHER" id="PTHR43739:SF5">
    <property type="entry name" value="EXO-ALPHA-SIALIDASE"/>
    <property type="match status" value="1"/>
</dbReference>
<name>A0A0A1YNM5_9PSED</name>
<protein>
    <submittedName>
        <fullName evidence="1">Sialidase</fullName>
    </submittedName>
</protein>
<gene>
    <name evidence="1" type="ORF">TMS3_0106160</name>
</gene>
<dbReference type="InterPro" id="IPR015943">
    <property type="entry name" value="WD40/YVTN_repeat-like_dom_sf"/>
</dbReference>
<dbReference type="EMBL" id="AWSQ01000001">
    <property type="protein sequence ID" value="KFX71507.1"/>
    <property type="molecule type" value="Genomic_DNA"/>
</dbReference>
<dbReference type="STRING" id="1395571.TMS3_0106160"/>
<proteinExistence type="predicted"/>
<organism evidence="1 2">
    <name type="scientific">Pseudomonas taeanensis MS-3</name>
    <dbReference type="NCBI Taxonomy" id="1395571"/>
    <lineage>
        <taxon>Bacteria</taxon>
        <taxon>Pseudomonadati</taxon>
        <taxon>Pseudomonadota</taxon>
        <taxon>Gammaproteobacteria</taxon>
        <taxon>Pseudomonadales</taxon>
        <taxon>Pseudomonadaceae</taxon>
        <taxon>Pseudomonas</taxon>
    </lineage>
</organism>
<dbReference type="Gene3D" id="2.130.10.10">
    <property type="entry name" value="YVTN repeat-like/Quinoprotein amine dehydrogenase"/>
    <property type="match status" value="1"/>
</dbReference>
<dbReference type="AlphaFoldDB" id="A0A0A1YNM5"/>
<dbReference type="SUPFAM" id="SSF110296">
    <property type="entry name" value="Oligoxyloglucan reducing end-specific cellobiohydrolase"/>
    <property type="match status" value="1"/>
</dbReference>
<evidence type="ECO:0000313" key="2">
    <source>
        <dbReference type="Proteomes" id="UP000030063"/>
    </source>
</evidence>
<comment type="caution">
    <text evidence="1">The sequence shown here is derived from an EMBL/GenBank/DDBJ whole genome shotgun (WGS) entry which is preliminary data.</text>
</comment>